<evidence type="ECO:0000313" key="1">
    <source>
        <dbReference type="EMBL" id="SMD31820.1"/>
    </source>
</evidence>
<dbReference type="AlphaFoldDB" id="A0A1W2G577"/>
<evidence type="ECO:0000313" key="2">
    <source>
        <dbReference type="Proteomes" id="UP000192472"/>
    </source>
</evidence>
<keyword evidence="2" id="KW-1185">Reference proteome</keyword>
<proteinExistence type="predicted"/>
<dbReference type="EMBL" id="FWYF01000001">
    <property type="protein sequence ID" value="SMD31820.1"/>
    <property type="molecule type" value="Genomic_DNA"/>
</dbReference>
<dbReference type="OrthoDB" id="1442221at2"/>
<dbReference type="STRING" id="692418.SAMN04488029_0158"/>
<gene>
    <name evidence="1" type="ORF">SAMN04488029_0158</name>
</gene>
<sequence>MKKIIPILLLTLPIQLHGQSLSDTLTVDIDGKGALELVYFGTGSCKTLIISGGDLDYNLVMGCGTKVAHIDEFNWVENWKVVEKKETWKTTFLDNGDIDDTRMIQMQNDGIYVGQTDPTGGGIITFMDGKLTWIHQGD</sequence>
<dbReference type="Proteomes" id="UP000192472">
    <property type="component" value="Unassembled WGS sequence"/>
</dbReference>
<name>A0A1W2G577_REIFA</name>
<reference evidence="1 2" key="1">
    <citation type="submission" date="2017-04" db="EMBL/GenBank/DDBJ databases">
        <authorList>
            <person name="Afonso C.L."/>
            <person name="Miller P.J."/>
            <person name="Scott M.A."/>
            <person name="Spackman E."/>
            <person name="Goraichik I."/>
            <person name="Dimitrov K.M."/>
            <person name="Suarez D.L."/>
            <person name="Swayne D.E."/>
        </authorList>
    </citation>
    <scope>NUCLEOTIDE SEQUENCE [LARGE SCALE GENOMIC DNA]</scope>
    <source>
        <strain evidence="1 2">DSM 26133</strain>
    </source>
</reference>
<accession>A0A1W2G577</accession>
<organism evidence="1 2">
    <name type="scientific">Reichenbachiella faecimaris</name>
    <dbReference type="NCBI Taxonomy" id="692418"/>
    <lineage>
        <taxon>Bacteria</taxon>
        <taxon>Pseudomonadati</taxon>
        <taxon>Bacteroidota</taxon>
        <taxon>Cytophagia</taxon>
        <taxon>Cytophagales</taxon>
        <taxon>Reichenbachiellaceae</taxon>
        <taxon>Reichenbachiella</taxon>
    </lineage>
</organism>
<dbReference type="RefSeq" id="WP_084370517.1">
    <property type="nucleotide sequence ID" value="NZ_FWYF01000001.1"/>
</dbReference>
<protein>
    <submittedName>
        <fullName evidence="1">Uncharacterized protein</fullName>
    </submittedName>
</protein>